<evidence type="ECO:0000313" key="3">
    <source>
        <dbReference type="Proteomes" id="UP000059074"/>
    </source>
</evidence>
<keyword evidence="1" id="KW-0732">Signal</keyword>
<gene>
    <name evidence="2" type="ORF">APY04_2937</name>
</gene>
<feature type="signal peptide" evidence="1">
    <location>
        <begin position="1"/>
        <end position="19"/>
    </location>
</feature>
<dbReference type="OrthoDB" id="5141876at2"/>
<protein>
    <submittedName>
        <fullName evidence="2">Uncharacterized protein</fullName>
    </submittedName>
</protein>
<evidence type="ECO:0000256" key="1">
    <source>
        <dbReference type="SAM" id="SignalP"/>
    </source>
</evidence>
<dbReference type="PATRIC" id="fig|121290.4.peg.538"/>
<proteinExistence type="predicted"/>
<organism evidence="2 3">
    <name type="scientific">Hyphomicrobium sulfonivorans</name>
    <dbReference type="NCBI Taxonomy" id="121290"/>
    <lineage>
        <taxon>Bacteria</taxon>
        <taxon>Pseudomonadati</taxon>
        <taxon>Pseudomonadota</taxon>
        <taxon>Alphaproteobacteria</taxon>
        <taxon>Hyphomicrobiales</taxon>
        <taxon>Hyphomicrobiaceae</taxon>
        <taxon>Hyphomicrobium</taxon>
    </lineage>
</organism>
<reference evidence="2 3" key="1">
    <citation type="submission" date="2015-10" db="EMBL/GenBank/DDBJ databases">
        <title>Transcriptomic analysis of a linuron degrading triple-species bacterial consortium.</title>
        <authorList>
            <person name="Albers P."/>
        </authorList>
    </citation>
    <scope>NUCLEOTIDE SEQUENCE [LARGE SCALE GENOMIC DNA]</scope>
    <source>
        <strain evidence="2 3">WDL6</strain>
    </source>
</reference>
<dbReference type="EMBL" id="LMTR01000082">
    <property type="protein sequence ID" value="KWT65188.1"/>
    <property type="molecule type" value="Genomic_DNA"/>
</dbReference>
<accession>A0A120CTU6</accession>
<comment type="caution">
    <text evidence="2">The sequence shown here is derived from an EMBL/GenBank/DDBJ whole genome shotgun (WGS) entry which is preliminary data.</text>
</comment>
<dbReference type="Proteomes" id="UP000059074">
    <property type="component" value="Unassembled WGS sequence"/>
</dbReference>
<dbReference type="InterPro" id="IPR008928">
    <property type="entry name" value="6-hairpin_glycosidase_sf"/>
</dbReference>
<keyword evidence="3" id="KW-1185">Reference proteome</keyword>
<evidence type="ECO:0000313" key="2">
    <source>
        <dbReference type="EMBL" id="KWT65188.1"/>
    </source>
</evidence>
<dbReference type="STRING" id="121290.APY04_2937"/>
<name>A0A120CTU6_HYPSL</name>
<sequence>MLRLIFAALILALSQPALADAFADYRAIQIALASANVTDETVAKARALFPDQNAFVEKVESAARSDNDYFIAKRQTAQAAYRDFILLPANKDVLHGFIAHQLAYLEKQSVAQYSRPGMSLAWAWATLSEAAVIGYEATGEQRFIDQALRIFRVSYENTDDVRGITEDFNRENVRGWSFDHYGKTGREHTFAGRIIAPMLRLAIAAKGKNIPDELAREIQKHAADGVEILQAHLQFQVIDGDKRYFKYIFTGEQDAFNHIASYTLAASYAYELTGNKEFRDICDGFLNYLFSHVEVNENGAYAWDYQINDNPKKRHRSELWKEAITISAIAYMNERGIEVSRQHRKGLVRGFTTYIARQNRTVHARMGAETFPLTAFNLMKTDYIHVQLFMNYMPLDQWAPEVREIILDTVASRSDLFPEGLLSGFFSAPAYAHLLRYQTGGRVSRVMQKILDVSDDVWGSIKPIGR</sequence>
<feature type="chain" id="PRO_5007163923" evidence="1">
    <location>
        <begin position="20"/>
        <end position="466"/>
    </location>
</feature>
<dbReference type="GO" id="GO:0005975">
    <property type="term" value="P:carbohydrate metabolic process"/>
    <property type="evidence" value="ECO:0007669"/>
    <property type="project" value="InterPro"/>
</dbReference>
<dbReference type="AlphaFoldDB" id="A0A120CTU6"/>
<dbReference type="RefSeq" id="WP_068463787.1">
    <property type="nucleotide sequence ID" value="NZ_LMTR01000082.1"/>
</dbReference>
<dbReference type="SUPFAM" id="SSF48208">
    <property type="entry name" value="Six-hairpin glycosidases"/>
    <property type="match status" value="1"/>
</dbReference>